<feature type="transmembrane region" description="Helical" evidence="6">
    <location>
        <begin position="25"/>
        <end position="48"/>
    </location>
</feature>
<evidence type="ECO:0000256" key="5">
    <source>
        <dbReference type="ARBA" id="ARBA00023136"/>
    </source>
</evidence>
<dbReference type="Pfam" id="PF02133">
    <property type="entry name" value="Transp_cyt_pur"/>
    <property type="match status" value="1"/>
</dbReference>
<comment type="similarity">
    <text evidence="2">Belongs to the purine-cytosine permease (2.A.39) family.</text>
</comment>
<keyword evidence="5 6" id="KW-0472">Membrane</keyword>
<reference evidence="8" key="1">
    <citation type="submission" date="2014-09" db="EMBL/GenBank/DDBJ databases">
        <title>Whole genome shotgun sequence of Streptomyces sp. NBRC 110027.</title>
        <authorList>
            <person name="Komaki H."/>
            <person name="Ichikawa N."/>
            <person name="Katano-Makiyama Y."/>
            <person name="Hosoyama A."/>
            <person name="Hashimoto M."/>
            <person name="Uohara A."/>
            <person name="Kitahashi Y."/>
            <person name="Ohji S."/>
            <person name="Kimura A."/>
            <person name="Yamazoe A."/>
            <person name="Igarashi Y."/>
            <person name="Fujita N."/>
        </authorList>
    </citation>
    <scope>NUCLEOTIDE SEQUENCE [LARGE SCALE GENOMIC DNA]</scope>
    <source>
        <strain evidence="8">NBRC 110027</strain>
    </source>
</reference>
<evidence type="ECO:0000256" key="1">
    <source>
        <dbReference type="ARBA" id="ARBA00004141"/>
    </source>
</evidence>
<evidence type="ECO:0000256" key="3">
    <source>
        <dbReference type="ARBA" id="ARBA00022692"/>
    </source>
</evidence>
<reference evidence="7 8" key="2">
    <citation type="journal article" date="2015" name="Stand. Genomic Sci.">
        <title>Draft genome sequence of marine-derived Streptomyces sp. TP-A0598, a producer of anti-MRSA antibiotic lydicamycins.</title>
        <authorList>
            <person name="Komaki H."/>
            <person name="Ichikawa N."/>
            <person name="Hosoyama A."/>
            <person name="Fujita N."/>
            <person name="Igarashi Y."/>
        </authorList>
    </citation>
    <scope>NUCLEOTIDE SEQUENCE [LARGE SCALE GENOMIC DNA]</scope>
    <source>
        <strain evidence="7 8">NBRC 110027</strain>
    </source>
</reference>
<organism evidence="7 8">
    <name type="scientific">Streptomyces lydicamycinicus</name>
    <dbReference type="NCBI Taxonomy" id="1546107"/>
    <lineage>
        <taxon>Bacteria</taxon>
        <taxon>Bacillati</taxon>
        <taxon>Actinomycetota</taxon>
        <taxon>Actinomycetes</taxon>
        <taxon>Kitasatosporales</taxon>
        <taxon>Streptomycetaceae</taxon>
        <taxon>Streptomyces</taxon>
    </lineage>
</organism>
<accession>A0A0P4R5E2</accession>
<evidence type="ECO:0000256" key="6">
    <source>
        <dbReference type="SAM" id="Phobius"/>
    </source>
</evidence>
<name>A0A0P4R5E2_9ACTN</name>
<dbReference type="GO" id="GO:0022857">
    <property type="term" value="F:transmembrane transporter activity"/>
    <property type="evidence" value="ECO:0007669"/>
    <property type="project" value="InterPro"/>
</dbReference>
<evidence type="ECO:0000256" key="2">
    <source>
        <dbReference type="ARBA" id="ARBA00008974"/>
    </source>
</evidence>
<evidence type="ECO:0000313" key="8">
    <source>
        <dbReference type="Proteomes" id="UP000048965"/>
    </source>
</evidence>
<evidence type="ECO:0000256" key="4">
    <source>
        <dbReference type="ARBA" id="ARBA00022989"/>
    </source>
</evidence>
<sequence>MWFAPNLTMTGVFSGTVGVSPGLDFWTAFTAMVLGTVVGAVPAAYLGTWGSHTGTGQLPLSRLAFGCGVALPGIMQWLSSGAWDALIGLFGGEALAQLLGRPFWLGALALVPGQVSGAVLLARGGGSGAVGRHEICRAAGRAAEGAQSLLPTGSCGKPGVISDWRQRIRARDCLEVDNCGSPSSDAAALIISGAGIVGKT</sequence>
<dbReference type="EMBL" id="BBNO01000003">
    <property type="protein sequence ID" value="GAO08127.1"/>
    <property type="molecule type" value="Genomic_DNA"/>
</dbReference>
<keyword evidence="4 6" id="KW-1133">Transmembrane helix</keyword>
<dbReference type="Gene3D" id="1.10.4160.10">
    <property type="entry name" value="Hydantoin permease"/>
    <property type="match status" value="1"/>
</dbReference>
<comment type="caution">
    <text evidence="7">The sequence shown here is derived from an EMBL/GenBank/DDBJ whole genome shotgun (WGS) entry which is preliminary data.</text>
</comment>
<dbReference type="GO" id="GO:0016020">
    <property type="term" value="C:membrane"/>
    <property type="evidence" value="ECO:0007669"/>
    <property type="project" value="UniProtKB-SubCell"/>
</dbReference>
<keyword evidence="3 6" id="KW-0812">Transmembrane</keyword>
<keyword evidence="8" id="KW-1185">Reference proteome</keyword>
<dbReference type="InterPro" id="IPR001248">
    <property type="entry name" value="Pur-cyt_permease"/>
</dbReference>
<dbReference type="AlphaFoldDB" id="A0A0P4R5E2"/>
<protein>
    <submittedName>
        <fullName evidence="7">Putative NCS1 family transporter</fullName>
    </submittedName>
</protein>
<proteinExistence type="inferred from homology"/>
<dbReference type="Proteomes" id="UP000048965">
    <property type="component" value="Unassembled WGS sequence"/>
</dbReference>
<evidence type="ECO:0000313" key="7">
    <source>
        <dbReference type="EMBL" id="GAO08127.1"/>
    </source>
</evidence>
<gene>
    <name evidence="7" type="ORF">TPA0598_03_05880</name>
</gene>
<comment type="subcellular location">
    <subcellularLocation>
        <location evidence="1">Membrane</location>
        <topology evidence="1">Multi-pass membrane protein</topology>
    </subcellularLocation>
</comment>